<proteinExistence type="inferred from homology"/>
<name>A0A4Y9ELW9_9SPHN</name>
<dbReference type="InterPro" id="IPR006913">
    <property type="entry name" value="CENP-V/GFA"/>
</dbReference>
<dbReference type="GO" id="GO:0016846">
    <property type="term" value="F:carbon-sulfur lyase activity"/>
    <property type="evidence" value="ECO:0007669"/>
    <property type="project" value="InterPro"/>
</dbReference>
<evidence type="ECO:0000256" key="1">
    <source>
        <dbReference type="ARBA" id="ARBA00005495"/>
    </source>
</evidence>
<feature type="domain" description="CENP-V/GFA" evidence="5">
    <location>
        <begin position="4"/>
        <end position="131"/>
    </location>
</feature>
<evidence type="ECO:0000256" key="2">
    <source>
        <dbReference type="ARBA" id="ARBA00022723"/>
    </source>
</evidence>
<keyword evidence="7" id="KW-1185">Reference proteome</keyword>
<evidence type="ECO:0000256" key="4">
    <source>
        <dbReference type="ARBA" id="ARBA00023239"/>
    </source>
</evidence>
<keyword evidence="3" id="KW-0862">Zinc</keyword>
<comment type="caution">
    <text evidence="6">The sequence shown here is derived from an EMBL/GenBank/DDBJ whole genome shotgun (WGS) entry which is preliminary data.</text>
</comment>
<comment type="similarity">
    <text evidence="1">Belongs to the Gfa family.</text>
</comment>
<dbReference type="PROSITE" id="PS51891">
    <property type="entry name" value="CENP_V_GFA"/>
    <property type="match status" value="1"/>
</dbReference>
<dbReference type="GO" id="GO:0046872">
    <property type="term" value="F:metal ion binding"/>
    <property type="evidence" value="ECO:0007669"/>
    <property type="project" value="UniProtKB-KW"/>
</dbReference>
<dbReference type="Proteomes" id="UP000297737">
    <property type="component" value="Unassembled WGS sequence"/>
</dbReference>
<evidence type="ECO:0000313" key="6">
    <source>
        <dbReference type="EMBL" id="TFU02998.1"/>
    </source>
</evidence>
<dbReference type="EMBL" id="SIHO01000002">
    <property type="protein sequence ID" value="TFU02998.1"/>
    <property type="molecule type" value="Genomic_DNA"/>
</dbReference>
<protein>
    <submittedName>
        <fullName evidence="6">GFA family protein</fullName>
    </submittedName>
</protein>
<dbReference type="PANTHER" id="PTHR33337:SF40">
    <property type="entry name" value="CENP-V_GFA DOMAIN-CONTAINING PROTEIN-RELATED"/>
    <property type="match status" value="1"/>
</dbReference>
<evidence type="ECO:0000313" key="7">
    <source>
        <dbReference type="Proteomes" id="UP000297737"/>
    </source>
</evidence>
<dbReference type="Pfam" id="PF04828">
    <property type="entry name" value="GFA"/>
    <property type="match status" value="1"/>
</dbReference>
<keyword evidence="4" id="KW-0456">Lyase</keyword>
<accession>A0A4Y9ELW9</accession>
<dbReference type="RefSeq" id="WP_135245590.1">
    <property type="nucleotide sequence ID" value="NZ_SIHO01000002.1"/>
</dbReference>
<dbReference type="AlphaFoldDB" id="A0A4Y9ELW9"/>
<keyword evidence="2" id="KW-0479">Metal-binding</keyword>
<evidence type="ECO:0000256" key="3">
    <source>
        <dbReference type="ARBA" id="ARBA00022833"/>
    </source>
</evidence>
<organism evidence="6 7">
    <name type="scientific">Glacieibacterium arshaanense</name>
    <dbReference type="NCBI Taxonomy" id="2511025"/>
    <lineage>
        <taxon>Bacteria</taxon>
        <taxon>Pseudomonadati</taxon>
        <taxon>Pseudomonadota</taxon>
        <taxon>Alphaproteobacteria</taxon>
        <taxon>Sphingomonadales</taxon>
        <taxon>Sphingosinicellaceae</taxon>
        <taxon>Glacieibacterium</taxon>
    </lineage>
</organism>
<dbReference type="SUPFAM" id="SSF51316">
    <property type="entry name" value="Mss4-like"/>
    <property type="match status" value="1"/>
</dbReference>
<dbReference type="PANTHER" id="PTHR33337">
    <property type="entry name" value="GFA DOMAIN-CONTAINING PROTEIN"/>
    <property type="match status" value="1"/>
</dbReference>
<evidence type="ECO:0000259" key="5">
    <source>
        <dbReference type="PROSITE" id="PS51891"/>
    </source>
</evidence>
<gene>
    <name evidence="6" type="ORF">EUV02_07260</name>
</gene>
<dbReference type="OrthoDB" id="7186766at2"/>
<dbReference type="Gene3D" id="3.90.1590.10">
    <property type="entry name" value="glutathione-dependent formaldehyde- activating enzyme (gfa)"/>
    <property type="match status" value="1"/>
</dbReference>
<reference evidence="6 7" key="1">
    <citation type="submission" date="2019-02" db="EMBL/GenBank/DDBJ databases">
        <title>Polymorphobacter sp. isolated from the lake at the Tibet of China.</title>
        <authorList>
            <person name="Li A."/>
        </authorList>
    </citation>
    <scope>NUCLEOTIDE SEQUENCE [LARGE SCALE GENOMIC DNA]</scope>
    <source>
        <strain evidence="6 7">DJ1R-1</strain>
    </source>
</reference>
<dbReference type="InterPro" id="IPR011057">
    <property type="entry name" value="Mss4-like_sf"/>
</dbReference>
<sequence length="145" mass="15637">MIDVAGGCQCGAVRYVARAEADKAYWCHCRMCQRAVGNVAAAFVNVAKADLTLTGEPAHYMSSPFGRRGYCAACGTPLTFDYPDSARIDLTLGSLDAPEAFAPTSHFGVESRHAAWIHPDDLPETRADEYPPLVARWESGTGDPE</sequence>